<name>A0A0A2MGC4_9FLAO</name>
<dbReference type="RefSeq" id="WP_026979994.1">
    <property type="nucleotide sequence ID" value="NZ_AUCZ01000007.1"/>
</dbReference>
<dbReference type="eggNOG" id="ENOG502Z7YT">
    <property type="taxonomic scope" value="Bacteria"/>
</dbReference>
<evidence type="ECO:0008006" key="3">
    <source>
        <dbReference type="Google" id="ProtNLM"/>
    </source>
</evidence>
<dbReference type="Proteomes" id="UP000030121">
    <property type="component" value="Unassembled WGS sequence"/>
</dbReference>
<dbReference type="OrthoDB" id="1445639at2"/>
<evidence type="ECO:0000313" key="1">
    <source>
        <dbReference type="EMBL" id="KGO90513.1"/>
    </source>
</evidence>
<evidence type="ECO:0000313" key="2">
    <source>
        <dbReference type="Proteomes" id="UP000030121"/>
    </source>
</evidence>
<proteinExistence type="predicted"/>
<comment type="caution">
    <text evidence="1">The sequence shown here is derived from an EMBL/GenBank/DDBJ whole genome shotgun (WGS) entry which is preliminary data.</text>
</comment>
<sequence length="277" mass="32960">MKTATTCFYALFLIVFLYPLSSFAQDKKMYYLTVTTAHRNFAAENAKAEEWLALEKEYFEKVVKKNEFIVGHNVLNHYFTADNSEIVFVNVYENWEAIDKAWMKNQELVKQAWPDEKARKAFFDKREKYYVPNHSDEIYTTYGDPKMMAKAPDKPMIYYVRKSVFATPKDGTDKEFDECNKELFENLTMKNDILKAYFAYTHAWGSNNMEFVEVFVVDALGDLEKAWDKDDELFKAKWKDEKNREAFNKKFDKYFTGQHADYIYRSVPELFKMVQKK</sequence>
<protein>
    <recommendedName>
        <fullName evidence="3">NIPSNAP domain-containing protein</fullName>
    </recommendedName>
</protein>
<dbReference type="EMBL" id="JRLW01000002">
    <property type="protein sequence ID" value="KGO90513.1"/>
    <property type="molecule type" value="Genomic_DNA"/>
</dbReference>
<keyword evidence="2" id="KW-1185">Reference proteome</keyword>
<gene>
    <name evidence="1" type="ORF">Q764_02900</name>
</gene>
<reference evidence="1 2" key="1">
    <citation type="submission" date="2013-09" db="EMBL/GenBank/DDBJ databases">
        <authorList>
            <person name="Zeng Z."/>
            <person name="Chen C."/>
        </authorList>
    </citation>
    <scope>NUCLEOTIDE SEQUENCE [LARGE SCALE GENOMIC DNA]</scope>
    <source>
        <strain evidence="1 2">GH29-5</strain>
    </source>
</reference>
<dbReference type="AlphaFoldDB" id="A0A0A2MGC4"/>
<organism evidence="1 2">
    <name type="scientific">Flavobacterium suncheonense GH29-5 = DSM 17707</name>
    <dbReference type="NCBI Taxonomy" id="1121899"/>
    <lineage>
        <taxon>Bacteria</taxon>
        <taxon>Pseudomonadati</taxon>
        <taxon>Bacteroidota</taxon>
        <taxon>Flavobacteriia</taxon>
        <taxon>Flavobacteriales</taxon>
        <taxon>Flavobacteriaceae</taxon>
        <taxon>Flavobacterium</taxon>
    </lineage>
</organism>
<accession>A0A0A2MGC4</accession>